<dbReference type="Gene3D" id="3.40.50.720">
    <property type="entry name" value="NAD(P)-binding Rossmann-like Domain"/>
    <property type="match status" value="1"/>
</dbReference>
<dbReference type="GO" id="GO:0005737">
    <property type="term" value="C:cytoplasm"/>
    <property type="evidence" value="ECO:0007669"/>
    <property type="project" value="UniProtKB-SubCell"/>
</dbReference>
<proteinExistence type="predicted"/>
<keyword evidence="3" id="KW-0521">NADP</keyword>
<evidence type="ECO:0000256" key="1">
    <source>
        <dbReference type="ARBA" id="ARBA00004496"/>
    </source>
</evidence>
<keyword evidence="6" id="KW-1185">Reference proteome</keyword>
<dbReference type="SUPFAM" id="SSF51735">
    <property type="entry name" value="NAD(P)-binding Rossmann-fold domains"/>
    <property type="match status" value="1"/>
</dbReference>
<accession>A0A085M6H4</accession>
<keyword evidence="4" id="KW-0560">Oxidoreductase</keyword>
<dbReference type="PANTHER" id="PTHR44085:SF2">
    <property type="entry name" value="SEPIAPTERIN REDUCTASE"/>
    <property type="match status" value="1"/>
</dbReference>
<dbReference type="InterPro" id="IPR051721">
    <property type="entry name" value="Biopterin_syn/organic_redct"/>
</dbReference>
<dbReference type="Pfam" id="PF00106">
    <property type="entry name" value="adh_short"/>
    <property type="match status" value="1"/>
</dbReference>
<dbReference type="Proteomes" id="UP000030764">
    <property type="component" value="Unassembled WGS sequence"/>
</dbReference>
<evidence type="ECO:0000313" key="5">
    <source>
        <dbReference type="EMBL" id="KFD52820.1"/>
    </source>
</evidence>
<reference evidence="5 6" key="1">
    <citation type="journal article" date="2014" name="Nat. Genet.">
        <title>Genome and transcriptome of the porcine whipworm Trichuris suis.</title>
        <authorList>
            <person name="Jex A.R."/>
            <person name="Nejsum P."/>
            <person name="Schwarz E.M."/>
            <person name="Hu L."/>
            <person name="Young N.D."/>
            <person name="Hall R.S."/>
            <person name="Korhonen P.K."/>
            <person name="Liao S."/>
            <person name="Thamsborg S."/>
            <person name="Xia J."/>
            <person name="Xu P."/>
            <person name="Wang S."/>
            <person name="Scheerlinck J.P."/>
            <person name="Hofmann A."/>
            <person name="Sternberg P.W."/>
            <person name="Wang J."/>
            <person name="Gasser R.B."/>
        </authorList>
    </citation>
    <scope>NUCLEOTIDE SEQUENCE [LARGE SCALE GENOMIC DNA]</scope>
    <source>
        <strain evidence="5">DCEP-RM93M</strain>
    </source>
</reference>
<sequence length="345" mass="38582">MTTPFRADRLQHINCFSEMCMGEAHDARLFNTNLRLAKQWGSKLLKLLTFSDFRCKNNNKLVPLTVKKLLFKTKMSLLGKKTLCVITGASRGIGKAITLKLVSHLGPKSHVILIARDQKALESVKVEALSKATDVSVSVLPLDLSNVSKELYHTALNGAIEKTCTVRFDLALLIQNAATVGPVDLRALQLRNVDLVRDYFDLNVTSFIIFNNVFFALCDEHFAKERMAVNISSGASYASLPSLHLYSAGKAARDAFYRCFAAEETGIRVLNFNPGPVTTDMQMEIYEKTHSTEIKEWSKDGMDNSTFATCEAVAEKFVDCLERNDFESGAFRTVDNHTLVFRFED</sequence>
<dbReference type="PRINTS" id="PR00081">
    <property type="entry name" value="GDHRDH"/>
</dbReference>
<dbReference type="AlphaFoldDB" id="A0A085M6H4"/>
<dbReference type="GO" id="GO:0004757">
    <property type="term" value="F:sepiapterin reductase (NADP+) activity"/>
    <property type="evidence" value="ECO:0007669"/>
    <property type="project" value="TreeGrafter"/>
</dbReference>
<dbReference type="InterPro" id="IPR002347">
    <property type="entry name" value="SDR_fam"/>
</dbReference>
<evidence type="ECO:0000256" key="4">
    <source>
        <dbReference type="ARBA" id="ARBA00023002"/>
    </source>
</evidence>
<organism evidence="5 6">
    <name type="scientific">Trichuris suis</name>
    <name type="common">pig whipworm</name>
    <dbReference type="NCBI Taxonomy" id="68888"/>
    <lineage>
        <taxon>Eukaryota</taxon>
        <taxon>Metazoa</taxon>
        <taxon>Ecdysozoa</taxon>
        <taxon>Nematoda</taxon>
        <taxon>Enoplea</taxon>
        <taxon>Dorylaimia</taxon>
        <taxon>Trichinellida</taxon>
        <taxon>Trichuridae</taxon>
        <taxon>Trichuris</taxon>
    </lineage>
</organism>
<evidence type="ECO:0008006" key="7">
    <source>
        <dbReference type="Google" id="ProtNLM"/>
    </source>
</evidence>
<evidence type="ECO:0000256" key="3">
    <source>
        <dbReference type="ARBA" id="ARBA00022857"/>
    </source>
</evidence>
<comment type="subcellular location">
    <subcellularLocation>
        <location evidence="1">Cytoplasm</location>
    </subcellularLocation>
</comment>
<dbReference type="EMBL" id="KL363223">
    <property type="protein sequence ID" value="KFD52820.1"/>
    <property type="molecule type" value="Genomic_DNA"/>
</dbReference>
<keyword evidence="2" id="KW-0963">Cytoplasm</keyword>
<dbReference type="GO" id="GO:0006729">
    <property type="term" value="P:tetrahydrobiopterin biosynthetic process"/>
    <property type="evidence" value="ECO:0007669"/>
    <property type="project" value="TreeGrafter"/>
</dbReference>
<dbReference type="InterPro" id="IPR036291">
    <property type="entry name" value="NAD(P)-bd_dom_sf"/>
</dbReference>
<name>A0A085M6H4_9BILA</name>
<evidence type="ECO:0000256" key="2">
    <source>
        <dbReference type="ARBA" id="ARBA00022490"/>
    </source>
</evidence>
<gene>
    <name evidence="5" type="ORF">M513_06311</name>
</gene>
<protein>
    <recommendedName>
        <fullName evidence="7">Sepiapterin reductase</fullName>
    </recommendedName>
</protein>
<dbReference type="PANTHER" id="PTHR44085">
    <property type="entry name" value="SEPIAPTERIN REDUCTASE"/>
    <property type="match status" value="1"/>
</dbReference>
<evidence type="ECO:0000313" key="6">
    <source>
        <dbReference type="Proteomes" id="UP000030764"/>
    </source>
</evidence>